<accession>A0A6C0K5I3</accession>
<dbReference type="EMBL" id="MN740817">
    <property type="protein sequence ID" value="QHU13325.1"/>
    <property type="molecule type" value="Genomic_DNA"/>
</dbReference>
<proteinExistence type="predicted"/>
<reference evidence="2" key="1">
    <citation type="journal article" date="2020" name="Nature">
        <title>Giant virus diversity and host interactions through global metagenomics.</title>
        <authorList>
            <person name="Schulz F."/>
            <person name="Roux S."/>
            <person name="Paez-Espino D."/>
            <person name="Jungbluth S."/>
            <person name="Walsh D.A."/>
            <person name="Denef V.J."/>
            <person name="McMahon K.D."/>
            <person name="Konstantinidis K.T."/>
            <person name="Eloe-Fadrosh E.A."/>
            <person name="Kyrpides N.C."/>
            <person name="Woyke T."/>
        </authorList>
    </citation>
    <scope>NUCLEOTIDE SEQUENCE</scope>
    <source>
        <strain evidence="2">GVMAG-S-1101178-127</strain>
    </source>
</reference>
<protein>
    <submittedName>
        <fullName evidence="2">Uncharacterized protein</fullName>
    </submittedName>
</protein>
<feature type="region of interest" description="Disordered" evidence="1">
    <location>
        <begin position="30"/>
        <end position="55"/>
    </location>
</feature>
<dbReference type="AlphaFoldDB" id="A0A6C0K5I3"/>
<name>A0A6C0K5I3_9ZZZZ</name>
<evidence type="ECO:0000256" key="1">
    <source>
        <dbReference type="SAM" id="MobiDB-lite"/>
    </source>
</evidence>
<evidence type="ECO:0000313" key="2">
    <source>
        <dbReference type="EMBL" id="QHU13325.1"/>
    </source>
</evidence>
<organism evidence="2">
    <name type="scientific">viral metagenome</name>
    <dbReference type="NCBI Taxonomy" id="1070528"/>
    <lineage>
        <taxon>unclassified sequences</taxon>
        <taxon>metagenomes</taxon>
        <taxon>organismal metagenomes</taxon>
    </lineage>
</organism>
<sequence length="86" mass="10090">MPYLLRRNEWIWGKPCTCCRQFEVDQAKKEETREKRAARRAAQPQNPPPETIQETTVPMYPTLSSIITRQMNYYYGYGSPYGNGIN</sequence>